<dbReference type="PANTHER" id="PTHR22911">
    <property type="entry name" value="ACYL-MALONYL CONDENSING ENZYME-RELATED"/>
    <property type="match status" value="1"/>
</dbReference>
<dbReference type="PANTHER" id="PTHR22911:SF137">
    <property type="entry name" value="SOLUTE CARRIER FAMILY 35 MEMBER G2-RELATED"/>
    <property type="match status" value="1"/>
</dbReference>
<evidence type="ECO:0000313" key="3">
    <source>
        <dbReference type="EMBL" id="PIU69099.1"/>
    </source>
</evidence>
<keyword evidence="1" id="KW-0472">Membrane</keyword>
<gene>
    <name evidence="3" type="ORF">COS81_01405</name>
</gene>
<feature type="transmembrane region" description="Helical" evidence="1">
    <location>
        <begin position="113"/>
        <end position="135"/>
    </location>
</feature>
<feature type="transmembrane region" description="Helical" evidence="1">
    <location>
        <begin position="147"/>
        <end position="165"/>
    </location>
</feature>
<dbReference type="GO" id="GO:0016020">
    <property type="term" value="C:membrane"/>
    <property type="evidence" value="ECO:0007669"/>
    <property type="project" value="InterPro"/>
</dbReference>
<feature type="domain" description="EamA" evidence="2">
    <location>
        <begin position="146"/>
        <end position="278"/>
    </location>
</feature>
<feature type="transmembrane region" description="Helical" evidence="1">
    <location>
        <begin position="87"/>
        <end position="107"/>
    </location>
</feature>
<dbReference type="InterPro" id="IPR037185">
    <property type="entry name" value="EmrE-like"/>
</dbReference>
<keyword evidence="1" id="KW-0812">Transmembrane</keyword>
<evidence type="ECO:0000256" key="1">
    <source>
        <dbReference type="SAM" id="Phobius"/>
    </source>
</evidence>
<name>A0A2M7ANX9_UNCKA</name>
<feature type="transmembrane region" description="Helical" evidence="1">
    <location>
        <begin position="234"/>
        <end position="256"/>
    </location>
</feature>
<feature type="transmembrane region" description="Helical" evidence="1">
    <location>
        <begin position="171"/>
        <end position="195"/>
    </location>
</feature>
<keyword evidence="1" id="KW-1133">Transmembrane helix</keyword>
<sequence>MWLWLTLLTTLGFSLGHVLVKKGYADLSPAQTKALDTFFYLLILVPYALLRGEIVFTHLEILVVFGLVVGINYCLYLKGIAKGKISLVQNIYSTSPIFVLILASVFLKEKLSLLQVMLIVLIVAAAVLTGLPKNVKQETTGIKFEKWFFWGLLGALVIGINDILAKKAVDITTATTVIFLFPIIDIPVALGFLWIEKKPFPPIFKGKSFSTSLGVLINNVAALSFYEAAGIGKISLISGILGSISLLTAALAFLFLKEKIDRRQAIGIGLVSLCVSLLGLLST</sequence>
<dbReference type="Gene3D" id="1.10.3730.20">
    <property type="match status" value="1"/>
</dbReference>
<dbReference type="InterPro" id="IPR000620">
    <property type="entry name" value="EamA_dom"/>
</dbReference>
<reference evidence="4" key="1">
    <citation type="submission" date="2017-09" db="EMBL/GenBank/DDBJ databases">
        <title>Depth-based differentiation of microbial function through sediment-hosted aquifers and enrichment of novel symbionts in the deep terrestrial subsurface.</title>
        <authorList>
            <person name="Probst A.J."/>
            <person name="Ladd B."/>
            <person name="Jarett J.K."/>
            <person name="Geller-Mcgrath D.E."/>
            <person name="Sieber C.M.K."/>
            <person name="Emerson J.B."/>
            <person name="Anantharaman K."/>
            <person name="Thomas B.C."/>
            <person name="Malmstrom R."/>
            <person name="Stieglmeier M."/>
            <person name="Klingl A."/>
            <person name="Woyke T."/>
            <person name="Ryan C.M."/>
            <person name="Banfield J.F."/>
        </authorList>
    </citation>
    <scope>NUCLEOTIDE SEQUENCE [LARGE SCALE GENOMIC DNA]</scope>
</reference>
<protein>
    <recommendedName>
        <fullName evidence="2">EamA domain-containing protein</fullName>
    </recommendedName>
</protein>
<dbReference type="Pfam" id="PF00892">
    <property type="entry name" value="EamA"/>
    <property type="match status" value="2"/>
</dbReference>
<feature type="domain" description="EamA" evidence="2">
    <location>
        <begin position="2"/>
        <end position="129"/>
    </location>
</feature>
<feature type="transmembrane region" description="Helical" evidence="1">
    <location>
        <begin position="54"/>
        <end position="75"/>
    </location>
</feature>
<evidence type="ECO:0000313" key="4">
    <source>
        <dbReference type="Proteomes" id="UP000229916"/>
    </source>
</evidence>
<accession>A0A2M7ANX9</accession>
<dbReference type="AlphaFoldDB" id="A0A2M7ANX9"/>
<feature type="transmembrane region" description="Helical" evidence="1">
    <location>
        <begin position="265"/>
        <end position="282"/>
    </location>
</feature>
<organism evidence="3 4">
    <name type="scientific">candidate division WWE3 bacterium CG06_land_8_20_14_3_00_42_16</name>
    <dbReference type="NCBI Taxonomy" id="1975083"/>
    <lineage>
        <taxon>Bacteria</taxon>
        <taxon>Katanobacteria</taxon>
    </lineage>
</organism>
<comment type="caution">
    <text evidence="3">The sequence shown here is derived from an EMBL/GenBank/DDBJ whole genome shotgun (WGS) entry which is preliminary data.</text>
</comment>
<dbReference type="EMBL" id="PEWD01000031">
    <property type="protein sequence ID" value="PIU69099.1"/>
    <property type="molecule type" value="Genomic_DNA"/>
</dbReference>
<dbReference type="Proteomes" id="UP000229916">
    <property type="component" value="Unassembled WGS sequence"/>
</dbReference>
<dbReference type="SUPFAM" id="SSF103481">
    <property type="entry name" value="Multidrug resistance efflux transporter EmrE"/>
    <property type="match status" value="2"/>
</dbReference>
<evidence type="ECO:0000259" key="2">
    <source>
        <dbReference type="Pfam" id="PF00892"/>
    </source>
</evidence>
<feature type="transmembrane region" description="Helical" evidence="1">
    <location>
        <begin position="207"/>
        <end position="228"/>
    </location>
</feature>
<proteinExistence type="predicted"/>